<dbReference type="PIRSF" id="PIRSF006078">
    <property type="entry name" value="GlxK"/>
    <property type="match status" value="1"/>
</dbReference>
<proteinExistence type="inferred from homology"/>
<dbReference type="RefSeq" id="WP_253656136.1">
    <property type="nucleotide sequence ID" value="NZ_BAAAOE010000002.1"/>
</dbReference>
<dbReference type="Proteomes" id="UP001205740">
    <property type="component" value="Unassembled WGS sequence"/>
</dbReference>
<dbReference type="InterPro" id="IPR004381">
    <property type="entry name" value="Glycerate_kinase"/>
</dbReference>
<dbReference type="GO" id="GO:0016301">
    <property type="term" value="F:kinase activity"/>
    <property type="evidence" value="ECO:0007669"/>
    <property type="project" value="UniProtKB-KW"/>
</dbReference>
<dbReference type="SUPFAM" id="SSF110738">
    <property type="entry name" value="Glycerate kinase I"/>
    <property type="match status" value="1"/>
</dbReference>
<dbReference type="NCBIfam" id="TIGR00045">
    <property type="entry name" value="glycerate kinase"/>
    <property type="match status" value="1"/>
</dbReference>
<dbReference type="InterPro" id="IPR036129">
    <property type="entry name" value="Glycerate_kinase_sf"/>
</dbReference>
<keyword evidence="2 4" id="KW-0808">Transferase</keyword>
<dbReference type="Gene3D" id="3.40.50.10350">
    <property type="entry name" value="Glycerate kinase, domain 1"/>
    <property type="match status" value="1"/>
</dbReference>
<evidence type="ECO:0000256" key="3">
    <source>
        <dbReference type="ARBA" id="ARBA00022777"/>
    </source>
</evidence>
<evidence type="ECO:0000313" key="6">
    <source>
        <dbReference type="Proteomes" id="UP001205740"/>
    </source>
</evidence>
<sequence>MRVLVAPDSFGDTLTAVQAADAVARGWLRARPGDEVVCAPQSDGGPGFVDVLATRTGRVVVTTVRGPLGSPVDARWLLDDSGPTSTAYVECAQACGLHLVGTPTPHTAITASTWGVGELVAAALAAGARRVVVGLGGSSSTDGGAGMVAALAGHPAPAADEDPAGAADDADRERWIALARDMLADVEVVVASDVESPLLGPAGAAAVFGPQKGADPATVTTLEDRLRDWDDALARATGRSWGDEPGAGAAGGLGVGLLALGGRRVSGAQVVADAIGLDGLVSRADVVVTGEGRVDAQTLAGKVVAAVARLAVRHSVPVAVVAGQVQLDADALAAAGIVGARAIVDVADSVQHAMDQAGPLLSDLVEPMARDWS</sequence>
<protein>
    <submittedName>
        <fullName evidence="5">Glycerate kinase</fullName>
    </submittedName>
</protein>
<reference evidence="5 6" key="1">
    <citation type="submission" date="2022-06" db="EMBL/GenBank/DDBJ databases">
        <title>Genomic Encyclopedia of Archaeal and Bacterial Type Strains, Phase II (KMG-II): from individual species to whole genera.</title>
        <authorList>
            <person name="Goeker M."/>
        </authorList>
    </citation>
    <scope>NUCLEOTIDE SEQUENCE [LARGE SCALE GENOMIC DNA]</scope>
    <source>
        <strain evidence="5 6">DSM 45037</strain>
    </source>
</reference>
<evidence type="ECO:0000313" key="5">
    <source>
        <dbReference type="EMBL" id="MCP2162576.1"/>
    </source>
</evidence>
<evidence type="ECO:0000256" key="4">
    <source>
        <dbReference type="PIRNR" id="PIRNR006078"/>
    </source>
</evidence>
<dbReference type="InterPro" id="IPR018193">
    <property type="entry name" value="Glyc_kinase_flavodox-like_fold"/>
</dbReference>
<dbReference type="PANTHER" id="PTHR21599">
    <property type="entry name" value="GLYCERATE KINASE"/>
    <property type="match status" value="1"/>
</dbReference>
<dbReference type="InterPro" id="IPR018197">
    <property type="entry name" value="Glycerate_kinase_RE-like"/>
</dbReference>
<keyword evidence="3 4" id="KW-0418">Kinase</keyword>
<evidence type="ECO:0000256" key="1">
    <source>
        <dbReference type="ARBA" id="ARBA00006284"/>
    </source>
</evidence>
<gene>
    <name evidence="5" type="ORF">LX12_003784</name>
</gene>
<comment type="similarity">
    <text evidence="1 4">Belongs to the glycerate kinase type-1 family.</text>
</comment>
<accession>A0ABT1H5Q6</accession>
<dbReference type="PANTHER" id="PTHR21599:SF0">
    <property type="entry name" value="GLYCERATE KINASE"/>
    <property type="match status" value="1"/>
</dbReference>
<organism evidence="5 6">
    <name type="scientific">Williamsia serinedens</name>
    <dbReference type="NCBI Taxonomy" id="391736"/>
    <lineage>
        <taxon>Bacteria</taxon>
        <taxon>Bacillati</taxon>
        <taxon>Actinomycetota</taxon>
        <taxon>Actinomycetes</taxon>
        <taxon>Mycobacteriales</taxon>
        <taxon>Nocardiaceae</taxon>
        <taxon>Williamsia</taxon>
    </lineage>
</organism>
<keyword evidence="6" id="KW-1185">Reference proteome</keyword>
<name>A0ABT1H5Q6_9NOCA</name>
<dbReference type="Gene3D" id="3.90.1510.10">
    <property type="entry name" value="Glycerate kinase, domain 2"/>
    <property type="match status" value="1"/>
</dbReference>
<dbReference type="EMBL" id="JAMTCG010000007">
    <property type="protein sequence ID" value="MCP2162576.1"/>
    <property type="molecule type" value="Genomic_DNA"/>
</dbReference>
<comment type="caution">
    <text evidence="5">The sequence shown here is derived from an EMBL/GenBank/DDBJ whole genome shotgun (WGS) entry which is preliminary data.</text>
</comment>
<evidence type="ECO:0000256" key="2">
    <source>
        <dbReference type="ARBA" id="ARBA00022679"/>
    </source>
</evidence>
<dbReference type="Pfam" id="PF02595">
    <property type="entry name" value="Gly_kinase"/>
    <property type="match status" value="1"/>
</dbReference>